<dbReference type="EMBL" id="JFAX01000022">
    <property type="protein sequence ID" value="EXI65515.1"/>
    <property type="molecule type" value="Genomic_DNA"/>
</dbReference>
<keyword evidence="2" id="KW-1185">Reference proteome</keyword>
<sequence length="495" mass="52418">MSHAGDARAASVNGLATARARWLLDPAAKAHALAELATRLPALISDARWLDSLREFITSEAYQVVTLQTADGQVQALGLVTVAEQPFAESALLLVEAWWVDDERPAAACAWAAAVMAKAAAMDVEGVAWPSDAPATAALRDAGSLAGHPVLDEPLPLRYAVPGLFTAFGAAPTTTALITPRCTYLCNRNRLGALAGVANDDAEAFYRGEGRLAVPPWWQCGDLHELAAHFRARGFPTRAAGAFDGGVQAQLLQQGYVNQGTASMSRSFEVAAHYASNGGRQRGLVFRIDAAALRARGPVFDAWLTLLAHSEAMMGRDEVQTFATIVRALGPLDAGRCLAHWDAVARTLACQRGGMPREGGEFSSGDYLEPAVAGRLRAAGVDDAAAQRLLRALERHAMRSATPFAMARTIEALANGKTRDVALRHGYKVAFGLALPALRAALDGQQGDHRQPGWDLTAFGYMAKTCRDQEVFSSGPIPGHVIVDAVVVNADGSPA</sequence>
<reference evidence="1" key="1">
    <citation type="submission" date="2014-02" db="EMBL/GenBank/DDBJ databases">
        <title>Expanding our view of genomic diversity in Candidatus Accumulibacter clades.</title>
        <authorList>
            <person name="Skennerton C.T."/>
            <person name="Barr J.J."/>
            <person name="Slater F.R."/>
            <person name="Bond P.L."/>
            <person name="Tyson G.W."/>
        </authorList>
    </citation>
    <scope>NUCLEOTIDE SEQUENCE [LARGE SCALE GENOMIC DNA]</scope>
</reference>
<dbReference type="AlphaFoldDB" id="A0A011NM91"/>
<dbReference type="PATRIC" id="fig|1454001.3.peg.3233"/>
<comment type="caution">
    <text evidence="1">The sequence shown here is derived from an EMBL/GenBank/DDBJ whole genome shotgun (WGS) entry which is preliminary data.</text>
</comment>
<evidence type="ECO:0000313" key="2">
    <source>
        <dbReference type="Proteomes" id="UP000020218"/>
    </source>
</evidence>
<dbReference type="Proteomes" id="UP000020218">
    <property type="component" value="Unassembled WGS sequence"/>
</dbReference>
<protein>
    <submittedName>
        <fullName evidence="1">Uncharacterized protein</fullName>
    </submittedName>
</protein>
<accession>A0A011NM91</accession>
<organism evidence="1 2">
    <name type="scientific">Candidatus Accumulibacter adjunctus</name>
    <dbReference type="NCBI Taxonomy" id="1454001"/>
    <lineage>
        <taxon>Bacteria</taxon>
        <taxon>Pseudomonadati</taxon>
        <taxon>Pseudomonadota</taxon>
        <taxon>Betaproteobacteria</taxon>
        <taxon>Candidatus Accumulibacter</taxon>
    </lineage>
</organism>
<gene>
    <name evidence="1" type="ORF">AW08_03186</name>
</gene>
<evidence type="ECO:0000313" key="1">
    <source>
        <dbReference type="EMBL" id="EXI65515.1"/>
    </source>
</evidence>
<name>A0A011NM91_9PROT</name>
<proteinExistence type="predicted"/>